<organism evidence="1 2">
    <name type="scientific">Malus domestica</name>
    <name type="common">Apple</name>
    <name type="synonym">Pyrus malus</name>
    <dbReference type="NCBI Taxonomy" id="3750"/>
    <lineage>
        <taxon>Eukaryota</taxon>
        <taxon>Viridiplantae</taxon>
        <taxon>Streptophyta</taxon>
        <taxon>Embryophyta</taxon>
        <taxon>Tracheophyta</taxon>
        <taxon>Spermatophyta</taxon>
        <taxon>Magnoliopsida</taxon>
        <taxon>eudicotyledons</taxon>
        <taxon>Gunneridae</taxon>
        <taxon>Pentapetalae</taxon>
        <taxon>rosids</taxon>
        <taxon>fabids</taxon>
        <taxon>Rosales</taxon>
        <taxon>Rosaceae</taxon>
        <taxon>Amygdaloideae</taxon>
        <taxon>Maleae</taxon>
        <taxon>Malus</taxon>
    </lineage>
</organism>
<accession>A0A498HFG5</accession>
<evidence type="ECO:0000313" key="1">
    <source>
        <dbReference type="EMBL" id="RXH70218.1"/>
    </source>
</evidence>
<reference evidence="1 2" key="1">
    <citation type="submission" date="2018-10" db="EMBL/GenBank/DDBJ databases">
        <title>A high-quality apple genome assembly.</title>
        <authorList>
            <person name="Hu J."/>
        </authorList>
    </citation>
    <scope>NUCLEOTIDE SEQUENCE [LARGE SCALE GENOMIC DNA]</scope>
    <source>
        <strain evidence="2">cv. HFTH1</strain>
        <tissue evidence="1">Young leaf</tissue>
    </source>
</reference>
<evidence type="ECO:0008006" key="3">
    <source>
        <dbReference type="Google" id="ProtNLM"/>
    </source>
</evidence>
<gene>
    <name evidence="1" type="ORF">DVH24_007474</name>
</gene>
<evidence type="ECO:0000313" key="2">
    <source>
        <dbReference type="Proteomes" id="UP000290289"/>
    </source>
</evidence>
<dbReference type="EMBL" id="RDQH01000342">
    <property type="protein sequence ID" value="RXH70218.1"/>
    <property type="molecule type" value="Genomic_DNA"/>
</dbReference>
<name>A0A498HFG5_MALDO</name>
<dbReference type="Proteomes" id="UP000290289">
    <property type="component" value="Chromosome 16"/>
</dbReference>
<comment type="caution">
    <text evidence="1">The sequence shown here is derived from an EMBL/GenBank/DDBJ whole genome shotgun (WGS) entry which is preliminary data.</text>
</comment>
<keyword evidence="2" id="KW-1185">Reference proteome</keyword>
<dbReference type="AlphaFoldDB" id="A0A498HFG5"/>
<sequence>MLKRKKKLGRLLNNCKAQTDNCSTSCGEIQNIKEIHLAAKILTTSFLAYVNRQTILEIFRGKYHVHNILYDDQILRLVDVNFAIGSCSLSSGTVETGDGNVKDFQFQGAVIYHISRFRFVKSFKNISGLPAAAKYTRVPCLAATNGSYFSAVCVPEYIIVINRHARLLQWLL</sequence>
<protein>
    <recommendedName>
        <fullName evidence="3">Protein kinase domain-containing protein</fullName>
    </recommendedName>
</protein>
<proteinExistence type="predicted"/>